<dbReference type="AlphaFoldDB" id="A0A8T1WTI4"/>
<keyword evidence="3" id="KW-1185">Reference proteome</keyword>
<dbReference type="PANTHER" id="PTHR22538:SF1">
    <property type="entry name" value="VWFD DOMAIN-CONTAINING PROTEIN"/>
    <property type="match status" value="1"/>
</dbReference>
<proteinExistence type="predicted"/>
<feature type="transmembrane region" description="Helical" evidence="1">
    <location>
        <begin position="20"/>
        <end position="42"/>
    </location>
</feature>
<comment type="caution">
    <text evidence="2">The sequence shown here is derived from an EMBL/GenBank/DDBJ whole genome shotgun (WGS) entry which is preliminary data.</text>
</comment>
<evidence type="ECO:0000313" key="3">
    <source>
        <dbReference type="Proteomes" id="UP000693981"/>
    </source>
</evidence>
<dbReference type="OrthoDB" id="155064at2759"/>
<keyword evidence="1" id="KW-1133">Transmembrane helix</keyword>
<evidence type="ECO:0000313" key="2">
    <source>
        <dbReference type="EMBL" id="KAG7396521.1"/>
    </source>
</evidence>
<dbReference type="Proteomes" id="UP000693981">
    <property type="component" value="Unassembled WGS sequence"/>
</dbReference>
<evidence type="ECO:0000256" key="1">
    <source>
        <dbReference type="SAM" id="Phobius"/>
    </source>
</evidence>
<sequence length="568" mass="61498">MASAAVIAAKQGNGLRWRWLSWRVAAVGIVGATLVLNLLLTYKPHFKAHVARHHILRNLQQQPAIRLSFQLKRKAMYVHGASNFDVVAVPHRTESAQGDAFAFDGVTTFKHNGATHEYLLADRNVYYTHRAGDDEDLRVSCVSPSFVPPIATVLGSVDAATTATHLVEAETAEMLCPGGSLLQFSFSNDEFLLCSQHDKGFKILGEDLDVDVQYEQSAPVVMPPRVPVGASLPCDKIPEINHVLEPTASVLARSMTEWTKRSLRAQKAEAWYSFILPGGSSDCSCRGAQRDCVFVAGLGSNVDHGLTESSPKSYFGDDVEDHAPCCNSIKYITLATDSSPWTDPGIQLRMADLLAQVSATSDNETNVIKDTIIFAHSSASIILAGALGAGYCTLDPSTTWVAAAGPFMGSMGSNFLRDTCDGDPDGAVGDAFAFFGGCPANNGSLGLVYENESYSTDALNQAYADAQAIYGQGVNAVLCSDSYSGLWSLDKVKYEVMGRVLPHKSSENDGVVEYQSCIKGLDSNLFSRSLEGNRFYRAKLNHVDTSFRNGDGLFDDAKKPLKWFQCLL</sequence>
<keyword evidence="1" id="KW-0472">Membrane</keyword>
<dbReference type="PANTHER" id="PTHR22538">
    <property type="entry name" value="CILIA- AND FLAGELLA-ASSOCIATED PROTEIN 74"/>
    <property type="match status" value="1"/>
</dbReference>
<name>A0A8T1WTI4_9STRA</name>
<keyword evidence="1" id="KW-0812">Transmembrane</keyword>
<dbReference type="EMBL" id="JAGDFL010000152">
    <property type="protein sequence ID" value="KAG7396521.1"/>
    <property type="molecule type" value="Genomic_DNA"/>
</dbReference>
<organism evidence="2 3">
    <name type="scientific">Phytophthora boehmeriae</name>
    <dbReference type="NCBI Taxonomy" id="109152"/>
    <lineage>
        <taxon>Eukaryota</taxon>
        <taxon>Sar</taxon>
        <taxon>Stramenopiles</taxon>
        <taxon>Oomycota</taxon>
        <taxon>Peronosporomycetes</taxon>
        <taxon>Peronosporales</taxon>
        <taxon>Peronosporaceae</taxon>
        <taxon>Phytophthora</taxon>
    </lineage>
</organism>
<reference evidence="2" key="1">
    <citation type="submission" date="2021-02" db="EMBL/GenBank/DDBJ databases">
        <authorList>
            <person name="Palmer J.M."/>
        </authorList>
    </citation>
    <scope>NUCLEOTIDE SEQUENCE</scope>
    <source>
        <strain evidence="2">SCRP23</strain>
    </source>
</reference>
<protein>
    <submittedName>
        <fullName evidence="2">Uncharacterized protein</fullName>
    </submittedName>
</protein>
<accession>A0A8T1WTI4</accession>
<gene>
    <name evidence="2" type="ORF">PHYBOEH_002174</name>
</gene>